<feature type="repeat" description="ARM" evidence="7">
    <location>
        <begin position="233"/>
        <end position="286"/>
    </location>
</feature>
<evidence type="ECO:0000313" key="11">
    <source>
        <dbReference type="Proteomes" id="UP000747399"/>
    </source>
</evidence>
<organism evidence="10 11">
    <name type="scientific">Volvox africanus</name>
    <dbReference type="NCBI Taxonomy" id="51714"/>
    <lineage>
        <taxon>Eukaryota</taxon>
        <taxon>Viridiplantae</taxon>
        <taxon>Chlorophyta</taxon>
        <taxon>core chlorophytes</taxon>
        <taxon>Chlorophyceae</taxon>
        <taxon>CS clade</taxon>
        <taxon>Chlamydomonadales</taxon>
        <taxon>Volvocaceae</taxon>
        <taxon>Volvox</taxon>
    </lineage>
</organism>
<evidence type="ECO:0000256" key="6">
    <source>
        <dbReference type="ARBA" id="ARBA00047304"/>
    </source>
</evidence>
<evidence type="ECO:0000259" key="9">
    <source>
        <dbReference type="PROSITE" id="PS50105"/>
    </source>
</evidence>
<keyword evidence="3" id="KW-0399">Innate immunity</keyword>
<gene>
    <name evidence="10" type="ORF">Vafri_11145</name>
</gene>
<keyword evidence="5" id="KW-0520">NAD</keyword>
<dbReference type="Gene3D" id="1.25.10.10">
    <property type="entry name" value="Leucine-rich Repeat Variant"/>
    <property type="match status" value="2"/>
</dbReference>
<evidence type="ECO:0000256" key="5">
    <source>
        <dbReference type="ARBA" id="ARBA00023027"/>
    </source>
</evidence>
<proteinExistence type="inferred from homology"/>
<keyword evidence="11" id="KW-1185">Reference proteome</keyword>
<dbReference type="InterPro" id="IPR011989">
    <property type="entry name" value="ARM-like"/>
</dbReference>
<dbReference type="SUPFAM" id="SSF52200">
    <property type="entry name" value="Toll/Interleukin receptor TIR domain"/>
    <property type="match status" value="1"/>
</dbReference>
<dbReference type="InterPro" id="IPR013761">
    <property type="entry name" value="SAM/pointed_sf"/>
</dbReference>
<name>A0A8J4F1E1_9CHLO</name>
<dbReference type="InterPro" id="IPR000157">
    <property type="entry name" value="TIR_dom"/>
</dbReference>
<dbReference type="Proteomes" id="UP000747399">
    <property type="component" value="Unassembled WGS sequence"/>
</dbReference>
<sequence length="708" mass="77250">KSTRNYTSLLACAFRKMLGQFAQQGRRATAWAPNPNAPIIPLQSRRGRAATSTPQALSTPGTGPHAPATTGSTATFRSIRSRVVAETVTMNAVNVEQHLLTLSRFLTPGDEEQLELLPAALTATDAIRETVATAVNTKMPGVKNLQTNVVNSGALAPLTALARRGYPEAFEALQILSYRNTHVCQQLVEKGVVDLISNTLNDSSVDLQCAMCFLLTAFAAFADSSHAPMMRAGLVPKLVLLCRTQVGGNAVEMGSRAATLQTRAAAVLRNLAHNQRNHAVLIQAGAVEPLVDIMRSSADPASRINAAVAVACLVGHEEGNPRLQLDEDLVGEMLEVLDAACQGGMKYGIFWTVWKLCQGLASLSVNDKNKEMITAKGGVEILAEVVMGRHHNQETAHRFALSALWNLAFNERSKTVIIETPGLVDSIRNILATSESPKTREVAKGALWTLGLEQDVKSLQEGGGRLVASDGGEVETHTQHVMLSYEWGCQQSVMLIKSELQKAGYMTWMDIDKMSGSTLEAMAKAVEDSAAVLVCVSKRYKESQACRTEAEYAFQQRKKIVPVLMEADYKPTGWLGALMGTRLYFNMSDVRQIPSKMGSLIKELGDAGRINAQHKDTAVRGPSMIVATASDRADSWNVYEVEEWLKRIRCAEYVGTFREHNMDGVALSGLHRMGTDMRFLHETLRSEFGIGVMGHRLRMIEELNKLFG</sequence>
<dbReference type="GO" id="GO:0045087">
    <property type="term" value="P:innate immune response"/>
    <property type="evidence" value="ECO:0007669"/>
    <property type="project" value="UniProtKB-KW"/>
</dbReference>
<dbReference type="SUPFAM" id="SSF47769">
    <property type="entry name" value="SAM/Pointed domain"/>
    <property type="match status" value="1"/>
</dbReference>
<evidence type="ECO:0000256" key="8">
    <source>
        <dbReference type="SAM" id="MobiDB-lite"/>
    </source>
</evidence>
<feature type="domain" description="SAM" evidence="9">
    <location>
        <begin position="636"/>
        <end position="708"/>
    </location>
</feature>
<evidence type="ECO:0000256" key="7">
    <source>
        <dbReference type="PROSITE-ProRule" id="PRU00259"/>
    </source>
</evidence>
<evidence type="ECO:0000256" key="2">
    <source>
        <dbReference type="ARBA" id="ARBA00011982"/>
    </source>
</evidence>
<dbReference type="PROSITE" id="PS50105">
    <property type="entry name" value="SAM_DOMAIN"/>
    <property type="match status" value="1"/>
</dbReference>
<feature type="region of interest" description="Disordered" evidence="8">
    <location>
        <begin position="32"/>
        <end position="72"/>
    </location>
</feature>
<evidence type="ECO:0000256" key="4">
    <source>
        <dbReference type="ARBA" id="ARBA00022859"/>
    </source>
</evidence>
<protein>
    <recommendedName>
        <fullName evidence="2">ADP-ribosyl cyclase/cyclic ADP-ribose hydrolase</fullName>
        <ecNumber evidence="2">3.2.2.6</ecNumber>
    </recommendedName>
</protein>
<feature type="compositionally biased region" description="Low complexity" evidence="8">
    <location>
        <begin position="58"/>
        <end position="72"/>
    </location>
</feature>
<dbReference type="Gene3D" id="1.10.150.50">
    <property type="entry name" value="Transcription Factor, Ets-1"/>
    <property type="match status" value="1"/>
</dbReference>
<feature type="compositionally biased region" description="Low complexity" evidence="8">
    <location>
        <begin position="32"/>
        <end position="41"/>
    </location>
</feature>
<dbReference type="GO" id="GO:0007165">
    <property type="term" value="P:signal transduction"/>
    <property type="evidence" value="ECO:0007669"/>
    <property type="project" value="InterPro"/>
</dbReference>
<dbReference type="AlphaFoldDB" id="A0A8J4F1E1"/>
<dbReference type="EMBL" id="BNCO01000021">
    <property type="protein sequence ID" value="GIL55598.1"/>
    <property type="molecule type" value="Genomic_DNA"/>
</dbReference>
<evidence type="ECO:0000313" key="10">
    <source>
        <dbReference type="EMBL" id="GIL55598.1"/>
    </source>
</evidence>
<feature type="non-terminal residue" evidence="10">
    <location>
        <position position="1"/>
    </location>
</feature>
<comment type="similarity">
    <text evidence="1">Belongs to the SARM1 family.</text>
</comment>
<comment type="catalytic activity">
    <reaction evidence="6">
        <text>NAD(+) + H2O = ADP-D-ribose + nicotinamide + H(+)</text>
        <dbReference type="Rhea" id="RHEA:16301"/>
        <dbReference type="ChEBI" id="CHEBI:15377"/>
        <dbReference type="ChEBI" id="CHEBI:15378"/>
        <dbReference type="ChEBI" id="CHEBI:17154"/>
        <dbReference type="ChEBI" id="CHEBI:57540"/>
        <dbReference type="ChEBI" id="CHEBI:57967"/>
        <dbReference type="EC" id="3.2.2.6"/>
    </reaction>
    <physiologicalReaction direction="left-to-right" evidence="6">
        <dbReference type="Rhea" id="RHEA:16302"/>
    </physiologicalReaction>
</comment>
<dbReference type="InterPro" id="IPR001660">
    <property type="entry name" value="SAM"/>
</dbReference>
<dbReference type="Pfam" id="PF13676">
    <property type="entry name" value="TIR_2"/>
    <property type="match status" value="1"/>
</dbReference>
<feature type="repeat" description="ARM" evidence="7">
    <location>
        <begin position="377"/>
        <end position="422"/>
    </location>
</feature>
<dbReference type="InterPro" id="IPR016024">
    <property type="entry name" value="ARM-type_fold"/>
</dbReference>
<keyword evidence="4" id="KW-0391">Immunity</keyword>
<dbReference type="Gene3D" id="3.40.50.10140">
    <property type="entry name" value="Toll/interleukin-1 receptor homology (TIR) domain"/>
    <property type="match status" value="1"/>
</dbReference>
<dbReference type="InterPro" id="IPR035897">
    <property type="entry name" value="Toll_tir_struct_dom_sf"/>
</dbReference>
<dbReference type="SUPFAM" id="SSF48371">
    <property type="entry name" value="ARM repeat"/>
    <property type="match status" value="1"/>
</dbReference>
<dbReference type="PROSITE" id="PS50176">
    <property type="entry name" value="ARM_REPEAT"/>
    <property type="match status" value="2"/>
</dbReference>
<dbReference type="SMART" id="SM00454">
    <property type="entry name" value="SAM"/>
    <property type="match status" value="1"/>
</dbReference>
<evidence type="ECO:0000256" key="3">
    <source>
        <dbReference type="ARBA" id="ARBA00022588"/>
    </source>
</evidence>
<accession>A0A8J4F1E1</accession>
<comment type="caution">
    <text evidence="10">The sequence shown here is derived from an EMBL/GenBank/DDBJ whole genome shotgun (WGS) entry which is preliminary data.</text>
</comment>
<dbReference type="Pfam" id="PF07647">
    <property type="entry name" value="SAM_2"/>
    <property type="match status" value="1"/>
</dbReference>
<reference evidence="10" key="1">
    <citation type="journal article" date="2021" name="Proc. Natl. Acad. Sci. U.S.A.">
        <title>Three genomes in the algal genus Volvox reveal the fate of a haploid sex-determining region after a transition to homothallism.</title>
        <authorList>
            <person name="Yamamoto K."/>
            <person name="Hamaji T."/>
            <person name="Kawai-Toyooka H."/>
            <person name="Matsuzaki R."/>
            <person name="Takahashi F."/>
            <person name="Nishimura Y."/>
            <person name="Kawachi M."/>
            <person name="Noguchi H."/>
            <person name="Minakuchi Y."/>
            <person name="Umen J.G."/>
            <person name="Toyoda A."/>
            <person name="Nozaki H."/>
        </authorList>
    </citation>
    <scope>NUCLEOTIDE SEQUENCE</scope>
    <source>
        <strain evidence="10">NIES-3780</strain>
    </source>
</reference>
<dbReference type="PANTHER" id="PTHR46270:SF2">
    <property type="entry name" value="TIR DOMAIN-CONTAINING PROTEIN"/>
    <property type="match status" value="1"/>
</dbReference>
<dbReference type="EC" id="3.2.2.6" evidence="2"/>
<dbReference type="GO" id="GO:0061809">
    <property type="term" value="F:NAD+ nucleosidase activity, cyclic ADP-ribose generating"/>
    <property type="evidence" value="ECO:0007669"/>
    <property type="project" value="UniProtKB-EC"/>
</dbReference>
<dbReference type="InterPro" id="IPR000225">
    <property type="entry name" value="Armadillo"/>
</dbReference>
<dbReference type="SMART" id="SM00185">
    <property type="entry name" value="ARM"/>
    <property type="match status" value="5"/>
</dbReference>
<evidence type="ECO:0000256" key="1">
    <source>
        <dbReference type="ARBA" id="ARBA00008291"/>
    </source>
</evidence>
<dbReference type="PANTHER" id="PTHR46270">
    <property type="entry name" value="ARMADILLO-TYPE FOLD-RELATED"/>
    <property type="match status" value="1"/>
</dbReference>